<reference evidence="4 5" key="1">
    <citation type="journal article" date="2019" name="Int. J. Syst. Evol. Microbiol.">
        <title>The Global Catalogue of Microorganisms (GCM) 10K type strain sequencing project: providing services to taxonomists for standard genome sequencing and annotation.</title>
        <authorList>
            <consortium name="The Broad Institute Genomics Platform"/>
            <consortium name="The Broad Institute Genome Sequencing Center for Infectious Disease"/>
            <person name="Wu L."/>
            <person name="Ma J."/>
        </authorList>
    </citation>
    <scope>NUCLEOTIDE SEQUENCE [LARGE SCALE GENOMIC DNA]</scope>
    <source>
        <strain evidence="4 5">JCM 16083</strain>
    </source>
</reference>
<gene>
    <name evidence="4" type="ORF">GCM10009118_31420</name>
</gene>
<evidence type="ECO:0000313" key="4">
    <source>
        <dbReference type="EMBL" id="GAA0876732.1"/>
    </source>
</evidence>
<keyword evidence="2" id="KW-0732">Signal</keyword>
<evidence type="ECO:0000256" key="1">
    <source>
        <dbReference type="ARBA" id="ARBA00010062"/>
    </source>
</evidence>
<evidence type="ECO:0000259" key="3">
    <source>
        <dbReference type="Pfam" id="PF13458"/>
    </source>
</evidence>
<comment type="similarity">
    <text evidence="1">Belongs to the leucine-binding protein family.</text>
</comment>
<dbReference type="RefSeq" id="WP_343790187.1">
    <property type="nucleotide sequence ID" value="NZ_BAAAFH010000022.1"/>
</dbReference>
<proteinExistence type="inferred from homology"/>
<evidence type="ECO:0000313" key="5">
    <source>
        <dbReference type="Proteomes" id="UP001501126"/>
    </source>
</evidence>
<evidence type="ECO:0000256" key="2">
    <source>
        <dbReference type="ARBA" id="ARBA00022729"/>
    </source>
</evidence>
<protein>
    <recommendedName>
        <fullName evidence="3">Leucine-binding protein domain-containing protein</fullName>
    </recommendedName>
</protein>
<dbReference type="Gene3D" id="3.40.50.2300">
    <property type="match status" value="2"/>
</dbReference>
<dbReference type="Pfam" id="PF13458">
    <property type="entry name" value="Peripla_BP_6"/>
    <property type="match status" value="1"/>
</dbReference>
<dbReference type="EMBL" id="BAAAFH010000022">
    <property type="protein sequence ID" value="GAA0876732.1"/>
    <property type="molecule type" value="Genomic_DNA"/>
</dbReference>
<sequence>MKIGLLLPRSTFYTSISFDIFNGVKAKLIADRNEQIEIYTENIGFGAEKQVVYRAAEQLIMQHDTDIIFAYISHSSAQLLRPLFASTNRVLIVLDPGANLPQEWPKSENIVYHSLNNALGAFCLGDLMKKDGIREAAFSTGYYDGGYLQTFALAKGLEKAGIQLNHNVATGYIREEFSMKDLKPYLDSNTNKALVAIFSGDFLQWFFQEMQVKFPDRKEPIYLPPFALEESMLLSAPYPGGTIKGIAAWSKNLTYDSNLEFIDTMKQKNYKLNLFSLLGWETGILINLLKQIHIPGEGKKTVSTLTGSSIETPRGKVEFDTETNTSYGSLYTANIVKNDQNNCELLISGTLDTRHSYSEMIKLELENSVSGWQNSYVCN</sequence>
<comment type="caution">
    <text evidence="4">The sequence shown here is derived from an EMBL/GenBank/DDBJ whole genome shotgun (WGS) entry which is preliminary data.</text>
</comment>
<dbReference type="SUPFAM" id="SSF53822">
    <property type="entry name" value="Periplasmic binding protein-like I"/>
    <property type="match status" value="1"/>
</dbReference>
<dbReference type="InterPro" id="IPR028082">
    <property type="entry name" value="Peripla_BP_I"/>
</dbReference>
<feature type="domain" description="Leucine-binding protein" evidence="3">
    <location>
        <begin position="2"/>
        <end position="337"/>
    </location>
</feature>
<dbReference type="Proteomes" id="UP001501126">
    <property type="component" value="Unassembled WGS sequence"/>
</dbReference>
<organism evidence="4 5">
    <name type="scientific">Wandonia haliotis</name>
    <dbReference type="NCBI Taxonomy" id="574963"/>
    <lineage>
        <taxon>Bacteria</taxon>
        <taxon>Pseudomonadati</taxon>
        <taxon>Bacteroidota</taxon>
        <taxon>Flavobacteriia</taxon>
        <taxon>Flavobacteriales</taxon>
        <taxon>Crocinitomicaceae</taxon>
        <taxon>Wandonia</taxon>
    </lineage>
</organism>
<accession>A0ABN1MTQ4</accession>
<dbReference type="InterPro" id="IPR028081">
    <property type="entry name" value="Leu-bd"/>
</dbReference>
<name>A0ABN1MTQ4_9FLAO</name>
<keyword evidence="5" id="KW-1185">Reference proteome</keyword>